<dbReference type="InterPro" id="IPR000873">
    <property type="entry name" value="AMP-dep_synth/lig_dom"/>
</dbReference>
<dbReference type="EMBL" id="HG673746">
    <property type="protein sequence ID" value="CDJ36963.1"/>
    <property type="molecule type" value="Genomic_DNA"/>
</dbReference>
<evidence type="ECO:0000256" key="2">
    <source>
        <dbReference type="ARBA" id="ARBA00022598"/>
    </source>
</evidence>
<evidence type="ECO:0000256" key="3">
    <source>
        <dbReference type="ARBA" id="ARBA00022741"/>
    </source>
</evidence>
<feature type="domain" description="AMP-dependent synthetase/ligase" evidence="5">
    <location>
        <begin position="144"/>
        <end position="484"/>
    </location>
</feature>
<keyword evidence="3" id="KW-0547">Nucleotide-binding</keyword>
<proteinExistence type="inferred from homology"/>
<dbReference type="GO" id="GO:0004467">
    <property type="term" value="F:long-chain fatty acid-CoA ligase activity"/>
    <property type="evidence" value="ECO:0007669"/>
    <property type="project" value="TreeGrafter"/>
</dbReference>
<dbReference type="SUPFAM" id="SSF56801">
    <property type="entry name" value="Acetyl-CoA synthetase-like"/>
    <property type="match status" value="1"/>
</dbReference>
<dbReference type="Gene3D" id="3.40.50.12780">
    <property type="entry name" value="N-terminal domain of ligase-like"/>
    <property type="match status" value="1"/>
</dbReference>
<accession>U6KNE1</accession>
<organism evidence="6 7">
    <name type="scientific">Eimeria tenella</name>
    <name type="common">Coccidian parasite</name>
    <dbReference type="NCBI Taxonomy" id="5802"/>
    <lineage>
        <taxon>Eukaryota</taxon>
        <taxon>Sar</taxon>
        <taxon>Alveolata</taxon>
        <taxon>Apicomplexa</taxon>
        <taxon>Conoidasida</taxon>
        <taxon>Coccidia</taxon>
        <taxon>Eucoccidiorida</taxon>
        <taxon>Eimeriorina</taxon>
        <taxon>Eimeriidae</taxon>
        <taxon>Eimeria</taxon>
    </lineage>
</organism>
<evidence type="ECO:0000313" key="7">
    <source>
        <dbReference type="Proteomes" id="UP000030747"/>
    </source>
</evidence>
<keyword evidence="4" id="KW-0067">ATP-binding</keyword>
<name>U6KNE1_EIMTE</name>
<dbReference type="VEuPathDB" id="ToxoDB:ETH_00004780"/>
<dbReference type="VEuPathDB" id="ToxoDB:ETH2_0817600"/>
<gene>
    <name evidence="6" type="ORF">ETH_00004780</name>
</gene>
<dbReference type="OMA" id="QILFNAW"/>
<sequence length="893" mass="99393">MTDKHITEEASQWLESRIKSETGKSLEEIEKDWSAQLTARHDELRVLERERNTTVARFFEKMAEKAEDRVFLVYGAASDEGQYEGGELCAECCTRVLTYRHADHASNSVAAWAARREKSNGIPCGSCKSSNHSHACADCKRSTQVAALMMHNSPEFVVVFLGLLKAGITVALLHPQLRGSLLRKALQESEADMLICDDLTLSSMRTAWLKPSTEEIDAAVSAVLHDDEGQPGSYPCSVFICGLKDAKEDAGEHKLLPQVHSIVKEFLTEDEVAYHKQHVEQHHDKEHKCKPSGFPLLLKQRLHHLSARSKTDEQKRDHMHERECPDMALPCCCLYTADLEGHLRATWVSNSRFLSAGLCWVHAVDLTESDRLLLGVQLCHEVGLHALAAAISCRGALLLRSRCSLLSLWPDVKALDATIIFHTGMLWSRLLKAHERFNAGDETQRLGSWVGHPQLRASIGTGLPGELWPVVKSVFNIPRILEFYSPRNLQTPQILFNAWSMPGAFGFVPDNSWNSRELERIVKFDEEREEIFRDPVTKMGMAAPRDKRTLVQRGELVSQVNPEHGICLFTGEGKTEQYLYKDLLKSNDIWCRSGDIVERDAAGFLYLSKRVGTSFLVDGMAAPLLDLGKLLGRLPGVFGARVQGLPVFANKEREQTSHNIAQENIKTLQGGWPKTIFELLEAGEQHRRVKCLLACIHVKLGANDSTEDGELGDNRTYTCCPPSVENSLIVLGNEEEASGWKREDGNQAGSDVAMITLRAFLRRLRTSIDRGIQLSIRPNVLKLCFSICQSGDRDLTSKMCTCKPCKADNKDGGCNNGCCGDCSGNGCSRESLEGLCDLLASEDSGRKGSSCKDRGCHRCCLLFYADSNGDAFVPLTKENFKDFVRESFPVFGL</sequence>
<evidence type="ECO:0000259" key="5">
    <source>
        <dbReference type="Pfam" id="PF00501"/>
    </source>
</evidence>
<dbReference type="Pfam" id="PF00501">
    <property type="entry name" value="AMP-binding"/>
    <property type="match status" value="1"/>
</dbReference>
<reference evidence="6" key="2">
    <citation type="submission" date="2013-10" db="EMBL/GenBank/DDBJ databases">
        <authorList>
            <person name="Aslett M."/>
        </authorList>
    </citation>
    <scope>NUCLEOTIDE SEQUENCE [LARGE SCALE GENOMIC DNA]</scope>
    <source>
        <strain evidence="6">Houghton</strain>
    </source>
</reference>
<dbReference type="OrthoDB" id="288590at2759"/>
<evidence type="ECO:0000313" key="6">
    <source>
        <dbReference type="EMBL" id="CDJ36963.1"/>
    </source>
</evidence>
<keyword evidence="7" id="KW-1185">Reference proteome</keyword>
<protein>
    <recommendedName>
        <fullName evidence="5">AMP-dependent synthetase/ligase domain-containing protein</fullName>
    </recommendedName>
</protein>
<dbReference type="AlphaFoldDB" id="U6KNE1"/>
<dbReference type="RefSeq" id="XP_013227801.1">
    <property type="nucleotide sequence ID" value="XM_013372347.1"/>
</dbReference>
<evidence type="ECO:0000256" key="4">
    <source>
        <dbReference type="ARBA" id="ARBA00022840"/>
    </source>
</evidence>
<dbReference type="GO" id="GO:0005886">
    <property type="term" value="C:plasma membrane"/>
    <property type="evidence" value="ECO:0007669"/>
    <property type="project" value="TreeGrafter"/>
</dbReference>
<evidence type="ECO:0000256" key="1">
    <source>
        <dbReference type="ARBA" id="ARBA00006432"/>
    </source>
</evidence>
<keyword evidence="2" id="KW-0436">Ligase</keyword>
<dbReference type="GO" id="GO:0005324">
    <property type="term" value="F:long-chain fatty acid transmembrane transporter activity"/>
    <property type="evidence" value="ECO:0007669"/>
    <property type="project" value="TreeGrafter"/>
</dbReference>
<dbReference type="GO" id="GO:0044539">
    <property type="term" value="P:long-chain fatty acid import into cell"/>
    <property type="evidence" value="ECO:0007669"/>
    <property type="project" value="TreeGrafter"/>
</dbReference>
<dbReference type="GeneID" id="25250164"/>
<dbReference type="PANTHER" id="PTHR43107">
    <property type="entry name" value="LONG-CHAIN FATTY ACID TRANSPORT PROTEIN"/>
    <property type="match status" value="1"/>
</dbReference>
<dbReference type="GO" id="GO:0005524">
    <property type="term" value="F:ATP binding"/>
    <property type="evidence" value="ECO:0007669"/>
    <property type="project" value="UniProtKB-KW"/>
</dbReference>
<dbReference type="InterPro" id="IPR042099">
    <property type="entry name" value="ANL_N_sf"/>
</dbReference>
<comment type="similarity">
    <text evidence="1">Belongs to the ATP-dependent AMP-binding enzyme family.</text>
</comment>
<reference evidence="6" key="1">
    <citation type="submission" date="2013-10" db="EMBL/GenBank/DDBJ databases">
        <title>Genomic analysis of the causative agents of coccidiosis in chickens.</title>
        <authorList>
            <person name="Reid A.J."/>
            <person name="Blake D."/>
            <person name="Billington K."/>
            <person name="Browne H."/>
            <person name="Dunn M."/>
            <person name="Hung S."/>
            <person name="Kawahara F."/>
            <person name="Miranda-Saavedra D."/>
            <person name="Mourier T."/>
            <person name="Nagra H."/>
            <person name="Otto T.D."/>
            <person name="Rawlings N."/>
            <person name="Sanchez A."/>
            <person name="Sanders M."/>
            <person name="Subramaniam C."/>
            <person name="Tay Y."/>
            <person name="Dear P."/>
            <person name="Doerig C."/>
            <person name="Gruber A."/>
            <person name="Parkinson J."/>
            <person name="Shirley M."/>
            <person name="Wan K.L."/>
            <person name="Berriman M."/>
            <person name="Tomley F."/>
            <person name="Pain A."/>
        </authorList>
    </citation>
    <scope>NUCLEOTIDE SEQUENCE [LARGE SCALE GENOMIC DNA]</scope>
    <source>
        <strain evidence="6">Houghton</strain>
    </source>
</reference>
<dbReference type="Proteomes" id="UP000030747">
    <property type="component" value="Unassembled WGS sequence"/>
</dbReference>
<dbReference type="PANTHER" id="PTHR43107:SF15">
    <property type="entry name" value="FATTY ACID TRANSPORT PROTEIN 3, ISOFORM A"/>
    <property type="match status" value="1"/>
</dbReference>